<accession>A0A5Q2TTF7</accession>
<dbReference type="SUPFAM" id="SSF53850">
    <property type="entry name" value="Periplasmic binding protein-like II"/>
    <property type="match status" value="1"/>
</dbReference>
<proteinExistence type="predicted"/>
<reference evidence="6 7" key="1">
    <citation type="submission" date="2019-11" db="EMBL/GenBank/DDBJ databases">
        <title>Gracilibacillus salitolerans sp. nov., a moderate halophile isolated from a saline soil in northwest China.</title>
        <authorList>
            <person name="Gan L."/>
        </authorList>
    </citation>
    <scope>NUCLEOTIDE SEQUENCE [LARGE SCALE GENOMIC DNA]</scope>
    <source>
        <strain evidence="6 7">SCU50</strain>
    </source>
</reference>
<keyword evidence="1" id="KW-1003">Cell membrane</keyword>
<dbReference type="InterPro" id="IPR006059">
    <property type="entry name" value="SBP"/>
</dbReference>
<dbReference type="PROSITE" id="PS51257">
    <property type="entry name" value="PROKAR_LIPOPROTEIN"/>
    <property type="match status" value="1"/>
</dbReference>
<protein>
    <submittedName>
        <fullName evidence="6">Extracellular solute-binding protein</fullName>
    </submittedName>
</protein>
<organism evidence="6 7">
    <name type="scientific">Gracilibacillus salitolerans</name>
    <dbReference type="NCBI Taxonomy" id="2663022"/>
    <lineage>
        <taxon>Bacteria</taxon>
        <taxon>Bacillati</taxon>
        <taxon>Bacillota</taxon>
        <taxon>Bacilli</taxon>
        <taxon>Bacillales</taxon>
        <taxon>Bacillaceae</taxon>
        <taxon>Gracilibacillus</taxon>
    </lineage>
</organism>
<keyword evidence="2" id="KW-0732">Signal</keyword>
<name>A0A5Q2TTF7_9BACI</name>
<dbReference type="PANTHER" id="PTHR43649:SF33">
    <property type="entry name" value="POLYGALACTURONAN_RHAMNOGALACTURONAN-BINDING PROTEIN YTCQ"/>
    <property type="match status" value="1"/>
</dbReference>
<evidence type="ECO:0000313" key="7">
    <source>
        <dbReference type="Proteomes" id="UP000339690"/>
    </source>
</evidence>
<evidence type="ECO:0000256" key="2">
    <source>
        <dbReference type="ARBA" id="ARBA00022729"/>
    </source>
</evidence>
<dbReference type="Pfam" id="PF01547">
    <property type="entry name" value="SBP_bac_1"/>
    <property type="match status" value="1"/>
</dbReference>
<evidence type="ECO:0000256" key="5">
    <source>
        <dbReference type="ARBA" id="ARBA00023288"/>
    </source>
</evidence>
<dbReference type="EMBL" id="CP045915">
    <property type="protein sequence ID" value="QGH36078.1"/>
    <property type="molecule type" value="Genomic_DNA"/>
</dbReference>
<evidence type="ECO:0000256" key="3">
    <source>
        <dbReference type="ARBA" id="ARBA00023136"/>
    </source>
</evidence>
<evidence type="ECO:0000256" key="4">
    <source>
        <dbReference type="ARBA" id="ARBA00023139"/>
    </source>
</evidence>
<dbReference type="InterPro" id="IPR050490">
    <property type="entry name" value="Bact_solute-bd_prot1"/>
</dbReference>
<dbReference type="Proteomes" id="UP000339690">
    <property type="component" value="Chromosome"/>
</dbReference>
<dbReference type="KEGG" id="grc:GI584_19380"/>
<dbReference type="Gene3D" id="3.40.190.10">
    <property type="entry name" value="Periplasmic binding protein-like II"/>
    <property type="match status" value="2"/>
</dbReference>
<dbReference type="CDD" id="cd13580">
    <property type="entry name" value="PBP2_AlgQ_like_1"/>
    <property type="match status" value="1"/>
</dbReference>
<keyword evidence="7" id="KW-1185">Reference proteome</keyword>
<evidence type="ECO:0000256" key="1">
    <source>
        <dbReference type="ARBA" id="ARBA00022475"/>
    </source>
</evidence>
<dbReference type="PANTHER" id="PTHR43649">
    <property type="entry name" value="ARABINOSE-BINDING PROTEIN-RELATED"/>
    <property type="match status" value="1"/>
</dbReference>
<keyword evidence="4" id="KW-0564">Palmitate</keyword>
<sequence length="550" mass="61764">MKREGKKVVRKSWIFLTLLFLLAITVSCSKDESTSSDDNNQEQGVSGTIEITIGKAGNLDSDLPNGDTVEDNEYTRFLEEELNVDYTLAYQGSSQDIEQKNSLAIASGDIPDVMVVDKTQLTQLVEADLIEDMTDAFNNAVSDDLRSAFEDTGDYGLEQATYDERLMAIPNINPGADGINLLWVREDWLDQLNLEKPETIEDIIEVAKAFKEQDPDQNGNDDTVGLPGSQDIVNIGNSLFGFDTIFSYFNAYPEMWIKDENGDVVYGSIQPETKEALGKLRDMYEEGVFESEFGVKKPEDSEELVVSGKTGIIFYPWWAPFSVLRSQLEQDPKAEWTALSAPKNTQGTMNTHMTAPSSSYLVVKKGFEKPEVIVETLNYQFDIDQVQGDGYGFYEDVEDMGFNWANMPFSLLLSRYDDKEVKAAQVRDVIEGNASADDLMGEPKKVYEDYLINQENPKKDLSAWARANAFLSGADVINKTDVNKIQGVFYGQTETMEKRWANLQTMEDEVFLQIILGSEPLDYFDEFVSKWKSQGGDTITKEVSQIVNGE</sequence>
<dbReference type="AlphaFoldDB" id="A0A5Q2TTF7"/>
<gene>
    <name evidence="6" type="ORF">GI584_19380</name>
</gene>
<keyword evidence="5" id="KW-0449">Lipoprotein</keyword>
<evidence type="ECO:0000313" key="6">
    <source>
        <dbReference type="EMBL" id="QGH36078.1"/>
    </source>
</evidence>
<keyword evidence="3" id="KW-0472">Membrane</keyword>